<evidence type="ECO:0000256" key="3">
    <source>
        <dbReference type="ARBA" id="ARBA00022723"/>
    </source>
</evidence>
<comment type="cofactor">
    <cofactor evidence="1">
        <name>Zn(2+)</name>
        <dbReference type="ChEBI" id="CHEBI:29105"/>
    </cofactor>
</comment>
<dbReference type="InterPro" id="IPR001279">
    <property type="entry name" value="Metallo-B-lactamas"/>
</dbReference>
<evidence type="ECO:0000259" key="6">
    <source>
        <dbReference type="SMART" id="SM00849"/>
    </source>
</evidence>
<dbReference type="RefSeq" id="WP_215923147.1">
    <property type="nucleotide sequence ID" value="NZ_JAHKNI010000018.1"/>
</dbReference>
<dbReference type="SUPFAM" id="SSF56281">
    <property type="entry name" value="Metallo-hydrolase/oxidoreductase"/>
    <property type="match status" value="1"/>
</dbReference>
<evidence type="ECO:0000256" key="2">
    <source>
        <dbReference type="ARBA" id="ARBA00007749"/>
    </source>
</evidence>
<keyword evidence="3" id="KW-0479">Metal-binding</keyword>
<dbReference type="Gene3D" id="3.60.15.10">
    <property type="entry name" value="Ribonuclease Z/Hydroxyacylglutathione hydrolase-like"/>
    <property type="match status" value="1"/>
</dbReference>
<dbReference type="PANTHER" id="PTHR42978:SF7">
    <property type="entry name" value="METALLO-HYDROLASE RV2300C-RELATED"/>
    <property type="match status" value="1"/>
</dbReference>
<dbReference type="PANTHER" id="PTHR42978">
    <property type="entry name" value="QUORUM-QUENCHING LACTONASE YTNP-RELATED-RELATED"/>
    <property type="match status" value="1"/>
</dbReference>
<keyword evidence="8" id="KW-1185">Reference proteome</keyword>
<dbReference type="SMART" id="SM00849">
    <property type="entry name" value="Lactamase_B"/>
    <property type="match status" value="1"/>
</dbReference>
<dbReference type="EMBL" id="JAHKNI010000018">
    <property type="protein sequence ID" value="MBU3067059.1"/>
    <property type="molecule type" value="Genomic_DNA"/>
</dbReference>
<evidence type="ECO:0000256" key="4">
    <source>
        <dbReference type="ARBA" id="ARBA00022801"/>
    </source>
</evidence>
<dbReference type="CDD" id="cd07729">
    <property type="entry name" value="AHL_lactonase_MBL-fold"/>
    <property type="match status" value="1"/>
</dbReference>
<evidence type="ECO:0000256" key="1">
    <source>
        <dbReference type="ARBA" id="ARBA00001947"/>
    </source>
</evidence>
<dbReference type="Proteomes" id="UP000733379">
    <property type="component" value="Unassembled WGS sequence"/>
</dbReference>
<comment type="similarity">
    <text evidence="2">Belongs to the metallo-beta-lactamase superfamily.</text>
</comment>
<organism evidence="7 8">
    <name type="scientific">Nocardia albiluteola</name>
    <dbReference type="NCBI Taxonomy" id="2842303"/>
    <lineage>
        <taxon>Bacteria</taxon>
        <taxon>Bacillati</taxon>
        <taxon>Actinomycetota</taxon>
        <taxon>Actinomycetes</taxon>
        <taxon>Mycobacteriales</taxon>
        <taxon>Nocardiaceae</taxon>
        <taxon>Nocardia</taxon>
    </lineage>
</organism>
<dbReference type="InterPro" id="IPR036866">
    <property type="entry name" value="RibonucZ/Hydroxyglut_hydro"/>
</dbReference>
<comment type="caution">
    <text evidence="7">The sequence shown here is derived from an EMBL/GenBank/DDBJ whole genome shotgun (WGS) entry which is preliminary data.</text>
</comment>
<reference evidence="7 8" key="1">
    <citation type="submission" date="2021-06" db="EMBL/GenBank/DDBJ databases">
        <title>Actinomycetes sequencing.</title>
        <authorList>
            <person name="Shan Q."/>
        </authorList>
    </citation>
    <scope>NUCLEOTIDE SEQUENCE [LARGE SCALE GENOMIC DNA]</scope>
    <source>
        <strain evidence="7 8">NEAU-G5</strain>
    </source>
</reference>
<dbReference type="InterPro" id="IPR051013">
    <property type="entry name" value="MBL_superfamily_lactonases"/>
</dbReference>
<proteinExistence type="inferred from homology"/>
<dbReference type="Pfam" id="PF00753">
    <property type="entry name" value="Lactamase_B"/>
    <property type="match status" value="1"/>
</dbReference>
<evidence type="ECO:0000313" key="8">
    <source>
        <dbReference type="Proteomes" id="UP000733379"/>
    </source>
</evidence>
<evidence type="ECO:0000313" key="7">
    <source>
        <dbReference type="EMBL" id="MBU3067059.1"/>
    </source>
</evidence>
<protein>
    <submittedName>
        <fullName evidence="7">N-acyl homoserine lactonase family protein</fullName>
    </submittedName>
</protein>
<name>A0ABS6B9V1_9NOCA</name>
<sequence>MTTNPIKRVSVLSTGSVVIHPQHVRSEGSPQMWWLLTSRRWTDPLPINAYVIEHDKGLILFDTGQDRAAVTDPDYNPGGFTGFIYRRIGRFTIEPEDTLSAQLAILGYDIAQVHTAILSHLHPDHAGGVPQLRHANLVVSQDEWDALVGPKAAMIGLMRNHVDLTGLRWDRITFEPTADPSLAPFTEAHDLFGDGTLTLLPTPGHTSGSMSLLVRRPGTVPLLMVGDLTYDVHLLDEKHLPGMGHKHQMKNATDKIHQLRETHPDLVILPAHDPEAAHRLAAATAARI</sequence>
<gene>
    <name evidence="7" type="ORF">KO481_36755</name>
</gene>
<keyword evidence="4" id="KW-0378">Hydrolase</keyword>
<keyword evidence="5" id="KW-0862">Zinc</keyword>
<feature type="domain" description="Metallo-beta-lactamase" evidence="6">
    <location>
        <begin position="46"/>
        <end position="272"/>
    </location>
</feature>
<accession>A0ABS6B9V1</accession>
<evidence type="ECO:0000256" key="5">
    <source>
        <dbReference type="ARBA" id="ARBA00022833"/>
    </source>
</evidence>